<organism evidence="1 2">
    <name type="scientific">Nocardioides vastitatis</name>
    <dbReference type="NCBI Taxonomy" id="2568655"/>
    <lineage>
        <taxon>Bacteria</taxon>
        <taxon>Bacillati</taxon>
        <taxon>Actinomycetota</taxon>
        <taxon>Actinomycetes</taxon>
        <taxon>Propionibacteriales</taxon>
        <taxon>Nocardioidaceae</taxon>
        <taxon>Nocardioides</taxon>
    </lineage>
</organism>
<keyword evidence="2" id="KW-1185">Reference proteome</keyword>
<dbReference type="RefSeq" id="WP_136431984.1">
    <property type="nucleotide sequence ID" value="NZ_JBHSNS010000013.1"/>
</dbReference>
<reference evidence="2" key="1">
    <citation type="journal article" date="2019" name="Int. J. Syst. Evol. Microbiol.">
        <title>The Global Catalogue of Microorganisms (GCM) 10K type strain sequencing project: providing services to taxonomists for standard genome sequencing and annotation.</title>
        <authorList>
            <consortium name="The Broad Institute Genomics Platform"/>
            <consortium name="The Broad Institute Genome Sequencing Center for Infectious Disease"/>
            <person name="Wu L."/>
            <person name="Ma J."/>
        </authorList>
    </citation>
    <scope>NUCLEOTIDE SEQUENCE [LARGE SCALE GENOMIC DNA]</scope>
    <source>
        <strain evidence="2">YIM 94188</strain>
    </source>
</reference>
<gene>
    <name evidence="1" type="ORF">ACFPQB_19785</name>
</gene>
<dbReference type="Proteomes" id="UP001596072">
    <property type="component" value="Unassembled WGS sequence"/>
</dbReference>
<sequence>MRRVSKLRIWSRAAHGLAALVVLIRDGINEDLRITRAREELVQRLESRFTLRGAVVSGSGPLEVIVAPAQ</sequence>
<comment type="caution">
    <text evidence="1">The sequence shown here is derived from an EMBL/GenBank/DDBJ whole genome shotgun (WGS) entry which is preliminary data.</text>
</comment>
<name>A0ABW0ZLB1_9ACTN</name>
<evidence type="ECO:0000313" key="1">
    <source>
        <dbReference type="EMBL" id="MFC5731162.1"/>
    </source>
</evidence>
<proteinExistence type="predicted"/>
<accession>A0ABW0ZLB1</accession>
<protein>
    <submittedName>
        <fullName evidence="1">Uncharacterized protein</fullName>
    </submittedName>
</protein>
<evidence type="ECO:0000313" key="2">
    <source>
        <dbReference type="Proteomes" id="UP001596072"/>
    </source>
</evidence>
<dbReference type="EMBL" id="JBHSNS010000013">
    <property type="protein sequence ID" value="MFC5731162.1"/>
    <property type="molecule type" value="Genomic_DNA"/>
</dbReference>